<feature type="compositionally biased region" description="Polar residues" evidence="1">
    <location>
        <begin position="139"/>
        <end position="178"/>
    </location>
</feature>
<dbReference type="SUPFAM" id="SSF101690">
    <property type="entry name" value="PAZ domain"/>
    <property type="match status" value="1"/>
</dbReference>
<evidence type="ECO:0000313" key="3">
    <source>
        <dbReference type="EMBL" id="CAL8077702.1"/>
    </source>
</evidence>
<dbReference type="CDD" id="cd02845">
    <property type="entry name" value="PAZ_piwi_like"/>
    <property type="match status" value="1"/>
</dbReference>
<feature type="compositionally biased region" description="Polar residues" evidence="1">
    <location>
        <begin position="252"/>
        <end position="268"/>
    </location>
</feature>
<dbReference type="Pfam" id="PF02170">
    <property type="entry name" value="PAZ"/>
    <property type="match status" value="1"/>
</dbReference>
<dbReference type="Gene3D" id="2.170.260.10">
    <property type="entry name" value="paz domain"/>
    <property type="match status" value="1"/>
</dbReference>
<evidence type="ECO:0000313" key="4">
    <source>
        <dbReference type="Proteomes" id="UP001642540"/>
    </source>
</evidence>
<gene>
    <name evidence="3" type="ORF">ODALV1_LOCUS3888</name>
</gene>
<dbReference type="SMART" id="SM00949">
    <property type="entry name" value="PAZ"/>
    <property type="match status" value="1"/>
</dbReference>
<sequence>MKRNNPSPSSGYAKRPFGACVVDRNGRRLPQPPALVGNTGSSSRYNETPGSSGRHQVQLNSTRSYPPPSAIGQNYQPGPSQHPSLVGSTGSSSRYNETPGSSGQHQVQLNSTRSYPPPSAIGQNYQPGPSQHPVLVGYTGSSSLHDATPSSSQHQVQGSNPWSYPPTSAIGQNYQPGPSQHPALVGYTGFSSLHDATPSSGQHQVQGSNPRSNQWSNPWSNPPPSAVGQNCPPGSSQHPSLVGYTGSSSWYNAIPGSSQHQVQGSNPWSNPPPSTIDQTYHPGPSHREDTRQITPKKSDILVDFTPITLISNCLECIHDCPQRTIYEYRVDFKPADVDRRDKITFLQPYQQRLPTNVFDGNALLVTKPLNKAELKMLNAKKGINHDYITKISTRQVAQTGKVLDQISSCIVIMNCLIDTGLQEIDGVLCDNDKKKTFDHDRLDIWQGHKISMGKREDKNILTAEFDHKMILHYNCLQIIKKYGGEKSRLMKDILGKIVKTIHDRKTYRVDGIDWNSTPQSALLHNGKPITFVEYFKIKNGLDIKDYEQPLFISLRTMKDLNSGNVEPIKIIPELCQLTDYTEEMISQFKLTSAVTTHMQKEPTKHVEELIEFSNRLQTPNVVEELQKWGLNFPKGPEKIQGSEISKQTIKFGNDKDLTLDDKCNWYQAWERKNKLLV</sequence>
<feature type="domain" description="PAZ" evidence="2">
    <location>
        <begin position="474"/>
        <end position="579"/>
    </location>
</feature>
<dbReference type="EMBL" id="CAXLJM020000013">
    <property type="protein sequence ID" value="CAL8077702.1"/>
    <property type="molecule type" value="Genomic_DNA"/>
</dbReference>
<feature type="compositionally biased region" description="Polar residues" evidence="1">
    <location>
        <begin position="197"/>
        <end position="207"/>
    </location>
</feature>
<feature type="region of interest" description="Disordered" evidence="1">
    <location>
        <begin position="1"/>
        <end position="239"/>
    </location>
</feature>
<comment type="caution">
    <text evidence="3">The sequence shown here is derived from an EMBL/GenBank/DDBJ whole genome shotgun (WGS) entry which is preliminary data.</text>
</comment>
<reference evidence="3 4" key="1">
    <citation type="submission" date="2024-08" db="EMBL/GenBank/DDBJ databases">
        <authorList>
            <person name="Cucini C."/>
            <person name="Frati F."/>
        </authorList>
    </citation>
    <scope>NUCLEOTIDE SEQUENCE [LARGE SCALE GENOMIC DNA]</scope>
</reference>
<feature type="compositionally biased region" description="Polar residues" evidence="1">
    <location>
        <begin position="38"/>
        <end position="64"/>
    </location>
</feature>
<feature type="compositionally biased region" description="Low complexity" evidence="1">
    <location>
        <begin position="208"/>
        <end position="219"/>
    </location>
</feature>
<evidence type="ECO:0000259" key="2">
    <source>
        <dbReference type="PROSITE" id="PS50821"/>
    </source>
</evidence>
<feature type="compositionally biased region" description="Polar residues" evidence="1">
    <location>
        <begin position="71"/>
        <end position="114"/>
    </location>
</feature>
<dbReference type="PROSITE" id="PS50821">
    <property type="entry name" value="PAZ"/>
    <property type="match status" value="1"/>
</dbReference>
<accession>A0ABP1PU71</accession>
<proteinExistence type="predicted"/>
<feature type="region of interest" description="Disordered" evidence="1">
    <location>
        <begin position="252"/>
        <end position="292"/>
    </location>
</feature>
<protein>
    <recommendedName>
        <fullName evidence="2">PAZ domain-containing protein</fullName>
    </recommendedName>
</protein>
<name>A0ABP1PU71_9HEXA</name>
<feature type="compositionally biased region" description="Polar residues" evidence="1">
    <location>
        <begin position="1"/>
        <end position="10"/>
    </location>
</feature>
<organism evidence="3 4">
    <name type="scientific">Orchesella dallaii</name>
    <dbReference type="NCBI Taxonomy" id="48710"/>
    <lineage>
        <taxon>Eukaryota</taxon>
        <taxon>Metazoa</taxon>
        <taxon>Ecdysozoa</taxon>
        <taxon>Arthropoda</taxon>
        <taxon>Hexapoda</taxon>
        <taxon>Collembola</taxon>
        <taxon>Entomobryomorpha</taxon>
        <taxon>Entomobryoidea</taxon>
        <taxon>Orchesellidae</taxon>
        <taxon>Orchesellinae</taxon>
        <taxon>Orchesella</taxon>
    </lineage>
</organism>
<dbReference type="InterPro" id="IPR003100">
    <property type="entry name" value="PAZ_dom"/>
</dbReference>
<dbReference type="Proteomes" id="UP001642540">
    <property type="component" value="Unassembled WGS sequence"/>
</dbReference>
<keyword evidence="4" id="KW-1185">Reference proteome</keyword>
<evidence type="ECO:0000256" key="1">
    <source>
        <dbReference type="SAM" id="MobiDB-lite"/>
    </source>
</evidence>
<dbReference type="InterPro" id="IPR036085">
    <property type="entry name" value="PAZ_dom_sf"/>
</dbReference>